<organism evidence="9">
    <name type="scientific">uncultured bacterium</name>
    <name type="common">gcode 4</name>
    <dbReference type="NCBI Taxonomy" id="1234023"/>
    <lineage>
        <taxon>Bacteria</taxon>
        <taxon>environmental samples</taxon>
    </lineage>
</organism>
<keyword evidence="3 6" id="KW-0547">Nucleotide-binding</keyword>
<dbReference type="InterPro" id="IPR027417">
    <property type="entry name" value="P-loop_NTPase"/>
</dbReference>
<dbReference type="FunFam" id="3.10.20.30:FF:000001">
    <property type="entry name" value="Ribosome-binding ATPase YchF"/>
    <property type="match status" value="1"/>
</dbReference>
<evidence type="ECO:0000259" key="7">
    <source>
        <dbReference type="PROSITE" id="PS51710"/>
    </source>
</evidence>
<dbReference type="InterPro" id="IPR023192">
    <property type="entry name" value="TGS-like_dom_sf"/>
</dbReference>
<dbReference type="InterPro" id="IPR012676">
    <property type="entry name" value="TGS-like"/>
</dbReference>
<dbReference type="InterPro" id="IPR004095">
    <property type="entry name" value="TGS"/>
</dbReference>
<evidence type="ECO:0000313" key="9">
    <source>
        <dbReference type="EMBL" id="EKD29992.1"/>
    </source>
</evidence>
<sequence length="362" mass="39896">MKVGIVGLPNVGKSTLFNALTKSYAAEAANFPFCTIEPNVGIVNVNDPRLEELRKTVNGVKIVPANVEFVDIAGLVEGASKGEGLGNKFLSHIRQVDAILQVVRAFDDTNVHHVSGSVNPKRDIEIINTELIIADLETLERRIGDNAKKARSGDKEAVARTPIYDALKTHLESGKLAVTLSLDEEEKTHIADLFLLTDKPFIYAVNVAEDKLLTSEAELRAVTGITDAHIPVLPVSAKIEMEMLEFSEEDRTAFLADYGVTTNPMDVIISTCYHLLGLQYYFTAGEIEVRAWTIHQGWRAPQAAGVIHTDFEKKFIKADTVNWKDLVDCGGWAPAREKGKVRMEGKEYIVQDGDVMLFKFGA</sequence>
<evidence type="ECO:0000256" key="4">
    <source>
        <dbReference type="ARBA" id="ARBA00022840"/>
    </source>
</evidence>
<dbReference type="InterPro" id="IPR041706">
    <property type="entry name" value="YchF_N"/>
</dbReference>
<dbReference type="InterPro" id="IPR031167">
    <property type="entry name" value="G_OBG"/>
</dbReference>
<comment type="similarity">
    <text evidence="6">Belongs to the TRAFAC class OBG-HflX-like GTPase superfamily. OBG GTPase family. YchF/OLA1 subfamily.</text>
</comment>
<evidence type="ECO:0000256" key="2">
    <source>
        <dbReference type="ARBA" id="ARBA00022723"/>
    </source>
</evidence>
<protein>
    <recommendedName>
        <fullName evidence="6">Ribosome-binding ATPase YchF</fullName>
    </recommendedName>
</protein>
<dbReference type="InterPro" id="IPR004396">
    <property type="entry name" value="ATPase_YchF/OLA1"/>
</dbReference>
<evidence type="ECO:0000256" key="5">
    <source>
        <dbReference type="ARBA" id="ARBA00022842"/>
    </source>
</evidence>
<evidence type="ECO:0000256" key="6">
    <source>
        <dbReference type="HAMAP-Rule" id="MF_00944"/>
    </source>
</evidence>
<dbReference type="GO" id="GO:0043023">
    <property type="term" value="F:ribosomal large subunit binding"/>
    <property type="evidence" value="ECO:0007669"/>
    <property type="project" value="UniProtKB-UniRule"/>
</dbReference>
<dbReference type="PANTHER" id="PTHR23305:SF18">
    <property type="entry name" value="OBG-TYPE G DOMAIN-CONTAINING PROTEIN"/>
    <property type="match status" value="1"/>
</dbReference>
<feature type="domain" description="TGS" evidence="8">
    <location>
        <begin position="277"/>
        <end position="360"/>
    </location>
</feature>
<dbReference type="AlphaFoldDB" id="K1XXR5"/>
<dbReference type="SUPFAM" id="SSF52540">
    <property type="entry name" value="P-loop containing nucleoside triphosphate hydrolases"/>
    <property type="match status" value="1"/>
</dbReference>
<dbReference type="Pfam" id="PF06071">
    <property type="entry name" value="YchF-GTPase_C"/>
    <property type="match status" value="1"/>
</dbReference>
<accession>K1XXR5</accession>
<keyword evidence="2" id="KW-0479">Metal-binding</keyword>
<dbReference type="PROSITE" id="PS51710">
    <property type="entry name" value="G_OBG"/>
    <property type="match status" value="1"/>
</dbReference>
<comment type="cofactor">
    <cofactor evidence="1">
        <name>Mg(2+)</name>
        <dbReference type="ChEBI" id="CHEBI:18420"/>
    </cofactor>
</comment>
<dbReference type="InterPro" id="IPR013029">
    <property type="entry name" value="YchF_C"/>
</dbReference>
<dbReference type="GO" id="GO:0016887">
    <property type="term" value="F:ATP hydrolysis activity"/>
    <property type="evidence" value="ECO:0007669"/>
    <property type="project" value="UniProtKB-UniRule"/>
</dbReference>
<dbReference type="InterPro" id="IPR006073">
    <property type="entry name" value="GTP-bd"/>
</dbReference>
<dbReference type="CDD" id="cd04867">
    <property type="entry name" value="TGS_YchF_OLA1"/>
    <property type="match status" value="1"/>
</dbReference>
<feature type="binding site" evidence="6">
    <location>
        <begin position="10"/>
        <end position="15"/>
    </location>
    <ligand>
        <name>ATP</name>
        <dbReference type="ChEBI" id="CHEBI:30616"/>
    </ligand>
</feature>
<dbReference type="GO" id="GO:0005524">
    <property type="term" value="F:ATP binding"/>
    <property type="evidence" value="ECO:0007669"/>
    <property type="project" value="UniProtKB-UniRule"/>
</dbReference>
<dbReference type="Gene3D" id="3.10.20.30">
    <property type="match status" value="1"/>
</dbReference>
<keyword evidence="5" id="KW-0460">Magnesium</keyword>
<dbReference type="PRINTS" id="PR00326">
    <property type="entry name" value="GTP1OBG"/>
</dbReference>
<dbReference type="GO" id="GO:0005737">
    <property type="term" value="C:cytoplasm"/>
    <property type="evidence" value="ECO:0007669"/>
    <property type="project" value="TreeGrafter"/>
</dbReference>
<dbReference type="NCBIfam" id="TIGR00092">
    <property type="entry name" value="redox-regulated ATPase YchF"/>
    <property type="match status" value="1"/>
</dbReference>
<comment type="function">
    <text evidence="6">ATPase that binds to both the 70S ribosome and the 50S ribosomal subunit in a nucleotide-independent manner.</text>
</comment>
<dbReference type="PANTHER" id="PTHR23305">
    <property type="entry name" value="OBG GTPASE FAMILY"/>
    <property type="match status" value="1"/>
</dbReference>
<dbReference type="HAMAP" id="MF_00944">
    <property type="entry name" value="YchF_OLA1_ATPase"/>
    <property type="match status" value="1"/>
</dbReference>
<dbReference type="GO" id="GO:0005525">
    <property type="term" value="F:GTP binding"/>
    <property type="evidence" value="ECO:0007669"/>
    <property type="project" value="InterPro"/>
</dbReference>
<proteinExistence type="inferred from homology"/>
<feature type="domain" description="OBG-type G" evidence="7">
    <location>
        <begin position="1"/>
        <end position="255"/>
    </location>
</feature>
<dbReference type="Gene3D" id="1.10.150.300">
    <property type="entry name" value="TGS-like domain"/>
    <property type="match status" value="1"/>
</dbReference>
<dbReference type="GO" id="GO:0046872">
    <property type="term" value="F:metal ion binding"/>
    <property type="evidence" value="ECO:0007669"/>
    <property type="project" value="UniProtKB-KW"/>
</dbReference>
<dbReference type="PIRSF" id="PIRSF006641">
    <property type="entry name" value="CHP00092"/>
    <property type="match status" value="1"/>
</dbReference>
<evidence type="ECO:0000256" key="1">
    <source>
        <dbReference type="ARBA" id="ARBA00001946"/>
    </source>
</evidence>
<dbReference type="InterPro" id="IPR012675">
    <property type="entry name" value="Beta-grasp_dom_sf"/>
</dbReference>
<dbReference type="Gene3D" id="3.40.50.300">
    <property type="entry name" value="P-loop containing nucleotide triphosphate hydrolases"/>
    <property type="match status" value="1"/>
</dbReference>
<comment type="caution">
    <text evidence="9">The sequence shown here is derived from an EMBL/GenBank/DDBJ whole genome shotgun (WGS) entry which is preliminary data.</text>
</comment>
<dbReference type="SUPFAM" id="SSF81271">
    <property type="entry name" value="TGS-like"/>
    <property type="match status" value="1"/>
</dbReference>
<dbReference type="EMBL" id="AMFJ01034197">
    <property type="protein sequence ID" value="EKD29992.1"/>
    <property type="molecule type" value="Genomic_DNA"/>
</dbReference>
<name>K1XXR5_9BACT</name>
<dbReference type="Pfam" id="PF01926">
    <property type="entry name" value="MMR_HSR1"/>
    <property type="match status" value="1"/>
</dbReference>
<gene>
    <name evidence="6" type="primary">ychF</name>
    <name evidence="9" type="ORF">ACD_78C00197G0027</name>
</gene>
<reference evidence="9" key="1">
    <citation type="journal article" date="2012" name="Science">
        <title>Fermentation, hydrogen, and sulfur metabolism in multiple uncultivated bacterial phyla.</title>
        <authorList>
            <person name="Wrighton K.C."/>
            <person name="Thomas B.C."/>
            <person name="Sharon I."/>
            <person name="Miller C.S."/>
            <person name="Castelle C.J."/>
            <person name="VerBerkmoes N.C."/>
            <person name="Wilkins M.J."/>
            <person name="Hettich R.L."/>
            <person name="Lipton M.S."/>
            <person name="Williams K.H."/>
            <person name="Long P.E."/>
            <person name="Banfield J.F."/>
        </authorList>
    </citation>
    <scope>NUCLEOTIDE SEQUENCE [LARGE SCALE GENOMIC DNA]</scope>
</reference>
<evidence type="ECO:0000256" key="3">
    <source>
        <dbReference type="ARBA" id="ARBA00022741"/>
    </source>
</evidence>
<evidence type="ECO:0000259" key="8">
    <source>
        <dbReference type="PROSITE" id="PS51880"/>
    </source>
</evidence>
<dbReference type="PROSITE" id="PS51880">
    <property type="entry name" value="TGS"/>
    <property type="match status" value="1"/>
</dbReference>
<dbReference type="FunFam" id="1.10.150.300:FF:000001">
    <property type="entry name" value="Ribosome-binding ATPase YchF"/>
    <property type="match status" value="1"/>
</dbReference>
<dbReference type="CDD" id="cd01900">
    <property type="entry name" value="YchF"/>
    <property type="match status" value="1"/>
</dbReference>
<keyword evidence="4 6" id="KW-0067">ATP-binding</keyword>